<gene>
    <name evidence="14" type="ORF">K452DRAFT_360609</name>
</gene>
<feature type="binding site" description="axial binding residue" evidence="9">
    <location>
        <position position="43"/>
    </location>
    <ligand>
        <name>heme</name>
        <dbReference type="ChEBI" id="CHEBI:30413"/>
    </ligand>
    <ligandPart>
        <name>Fe</name>
        <dbReference type="ChEBI" id="CHEBI:18248"/>
    </ligandPart>
</feature>
<feature type="signal peptide" evidence="12">
    <location>
        <begin position="1"/>
        <end position="20"/>
    </location>
</feature>
<evidence type="ECO:0000256" key="7">
    <source>
        <dbReference type="ARBA" id="ARBA00023157"/>
    </source>
</evidence>
<proteinExistence type="inferred from homology"/>
<evidence type="ECO:0000256" key="6">
    <source>
        <dbReference type="ARBA" id="ARBA00022729"/>
    </source>
</evidence>
<evidence type="ECO:0000313" key="15">
    <source>
        <dbReference type="Proteomes" id="UP000799438"/>
    </source>
</evidence>
<keyword evidence="5" id="KW-0325">Glycoprotein</keyword>
<dbReference type="EMBL" id="ML995493">
    <property type="protein sequence ID" value="KAF2139379.1"/>
    <property type="molecule type" value="Genomic_DNA"/>
</dbReference>
<feature type="compositionally biased region" description="Gly residues" evidence="10">
    <location>
        <begin position="140"/>
        <end position="151"/>
    </location>
</feature>
<keyword evidence="15" id="KW-1185">Reference proteome</keyword>
<dbReference type="PROSITE" id="PS52012">
    <property type="entry name" value="CFEM"/>
    <property type="match status" value="1"/>
</dbReference>
<evidence type="ECO:0000256" key="4">
    <source>
        <dbReference type="ARBA" id="ARBA00022525"/>
    </source>
</evidence>
<dbReference type="GeneID" id="54303860"/>
<evidence type="ECO:0000256" key="9">
    <source>
        <dbReference type="PROSITE-ProRule" id="PRU01356"/>
    </source>
</evidence>
<dbReference type="OrthoDB" id="3946343at2759"/>
<dbReference type="Pfam" id="PF05730">
    <property type="entry name" value="CFEM"/>
    <property type="match status" value="1"/>
</dbReference>
<comment type="caution">
    <text evidence="9">Lacks conserved residue(s) required for the propagation of feature annotation.</text>
</comment>
<dbReference type="InterPro" id="IPR008427">
    <property type="entry name" value="Extracellular_membr_CFEM_dom"/>
</dbReference>
<dbReference type="Proteomes" id="UP000799438">
    <property type="component" value="Unassembled WGS sequence"/>
</dbReference>
<evidence type="ECO:0000256" key="10">
    <source>
        <dbReference type="SAM" id="MobiDB-lite"/>
    </source>
</evidence>
<keyword evidence="5" id="KW-0336">GPI-anchor</keyword>
<keyword evidence="9" id="KW-0408">Iron</keyword>
<keyword evidence="6 12" id="KW-0732">Signal</keyword>
<comment type="subcellular location">
    <subcellularLocation>
        <location evidence="1">Membrane</location>
        <topology evidence="1">Lipid-anchor</topology>
        <topology evidence="1">GPI-anchor</topology>
    </subcellularLocation>
    <subcellularLocation>
        <location evidence="2">Secreted</location>
    </subcellularLocation>
</comment>
<feature type="compositionally biased region" description="Polar residues" evidence="10">
    <location>
        <begin position="157"/>
        <end position="169"/>
    </location>
</feature>
<protein>
    <recommendedName>
        <fullName evidence="13">CFEM domain-containing protein</fullName>
    </recommendedName>
</protein>
<feature type="chain" id="PRO_5025544464" description="CFEM domain-containing protein" evidence="12">
    <location>
        <begin position="21"/>
        <end position="314"/>
    </location>
</feature>
<feature type="transmembrane region" description="Helical" evidence="11">
    <location>
        <begin position="292"/>
        <end position="313"/>
    </location>
</feature>
<dbReference type="GO" id="GO:0005576">
    <property type="term" value="C:extracellular region"/>
    <property type="evidence" value="ECO:0007669"/>
    <property type="project" value="UniProtKB-SubCell"/>
</dbReference>
<evidence type="ECO:0000256" key="2">
    <source>
        <dbReference type="ARBA" id="ARBA00004613"/>
    </source>
</evidence>
<name>A0A6A6B5H5_9PEZI</name>
<evidence type="ECO:0000259" key="13">
    <source>
        <dbReference type="PROSITE" id="PS52012"/>
    </source>
</evidence>
<keyword evidence="11" id="KW-0812">Transmembrane</keyword>
<feature type="domain" description="CFEM" evidence="13">
    <location>
        <begin position="1"/>
        <end position="111"/>
    </location>
</feature>
<keyword evidence="4" id="KW-0964">Secreted</keyword>
<accession>A0A6A6B5H5</accession>
<dbReference type="AlphaFoldDB" id="A0A6A6B5H5"/>
<comment type="similarity">
    <text evidence="3">Belongs to the RBT5 family.</text>
</comment>
<dbReference type="GO" id="GO:0098552">
    <property type="term" value="C:side of membrane"/>
    <property type="evidence" value="ECO:0007669"/>
    <property type="project" value="UniProtKB-KW"/>
</dbReference>
<evidence type="ECO:0000256" key="5">
    <source>
        <dbReference type="ARBA" id="ARBA00022622"/>
    </source>
</evidence>
<feature type="region of interest" description="Disordered" evidence="10">
    <location>
        <begin position="128"/>
        <end position="177"/>
    </location>
</feature>
<keyword evidence="8" id="KW-0449">Lipoprotein</keyword>
<keyword evidence="11" id="KW-0472">Membrane</keyword>
<keyword evidence="9" id="KW-0349">Heme</keyword>
<dbReference type="GO" id="GO:0046872">
    <property type="term" value="F:metal ion binding"/>
    <property type="evidence" value="ECO:0007669"/>
    <property type="project" value="UniProtKB-UniRule"/>
</dbReference>
<evidence type="ECO:0000256" key="8">
    <source>
        <dbReference type="ARBA" id="ARBA00023288"/>
    </source>
</evidence>
<organism evidence="14 15">
    <name type="scientific">Aplosporella prunicola CBS 121167</name>
    <dbReference type="NCBI Taxonomy" id="1176127"/>
    <lineage>
        <taxon>Eukaryota</taxon>
        <taxon>Fungi</taxon>
        <taxon>Dikarya</taxon>
        <taxon>Ascomycota</taxon>
        <taxon>Pezizomycotina</taxon>
        <taxon>Dothideomycetes</taxon>
        <taxon>Dothideomycetes incertae sedis</taxon>
        <taxon>Botryosphaeriales</taxon>
        <taxon>Aplosporellaceae</taxon>
        <taxon>Aplosporella</taxon>
    </lineage>
</organism>
<evidence type="ECO:0000313" key="14">
    <source>
        <dbReference type="EMBL" id="KAF2139379.1"/>
    </source>
</evidence>
<sequence>MRAQILFAAVSALTISSVIAARSPGCAHGCMNDWDGSGCTWKDGWKCLCNNNTALDKVNSCISSSSDCNDADKDASYQAIAQLCADAGSTVTASPEAKFSATSGGKSWPTSWSGTSWGTSDWSSWVSAVSTGLPGAPTGWTGGSWGHGPGSQGADPSWTTKWSSGSGPWTTDGPRGGRSHGGPFGGAWGPWGSSGNWTSGAWTSWWESKGCPGSTWEGWTADGWKTNAPWTAWTACTATTTATSTYTSTVSGSTVTGVTYGIRVAQATGNDTEASGSGTAASARATSVQGNAAASTTIAMGSLAMALVVSLVLM</sequence>
<keyword evidence="11" id="KW-1133">Transmembrane helix</keyword>
<evidence type="ECO:0000256" key="11">
    <source>
        <dbReference type="SAM" id="Phobius"/>
    </source>
</evidence>
<evidence type="ECO:0000256" key="3">
    <source>
        <dbReference type="ARBA" id="ARBA00010031"/>
    </source>
</evidence>
<evidence type="ECO:0000256" key="12">
    <source>
        <dbReference type="SAM" id="SignalP"/>
    </source>
</evidence>
<evidence type="ECO:0000256" key="1">
    <source>
        <dbReference type="ARBA" id="ARBA00004589"/>
    </source>
</evidence>
<dbReference type="RefSeq" id="XP_033395092.1">
    <property type="nucleotide sequence ID" value="XM_033546354.1"/>
</dbReference>
<feature type="disulfide bond" evidence="9">
    <location>
        <begin position="30"/>
        <end position="61"/>
    </location>
</feature>
<reference evidence="14" key="1">
    <citation type="journal article" date="2020" name="Stud. Mycol.">
        <title>101 Dothideomycetes genomes: a test case for predicting lifestyles and emergence of pathogens.</title>
        <authorList>
            <person name="Haridas S."/>
            <person name="Albert R."/>
            <person name="Binder M."/>
            <person name="Bloem J."/>
            <person name="Labutti K."/>
            <person name="Salamov A."/>
            <person name="Andreopoulos B."/>
            <person name="Baker S."/>
            <person name="Barry K."/>
            <person name="Bills G."/>
            <person name="Bluhm B."/>
            <person name="Cannon C."/>
            <person name="Castanera R."/>
            <person name="Culley D."/>
            <person name="Daum C."/>
            <person name="Ezra D."/>
            <person name="Gonzalez J."/>
            <person name="Henrissat B."/>
            <person name="Kuo A."/>
            <person name="Liang C."/>
            <person name="Lipzen A."/>
            <person name="Lutzoni F."/>
            <person name="Magnuson J."/>
            <person name="Mondo S."/>
            <person name="Nolan M."/>
            <person name="Ohm R."/>
            <person name="Pangilinan J."/>
            <person name="Park H.-J."/>
            <person name="Ramirez L."/>
            <person name="Alfaro M."/>
            <person name="Sun H."/>
            <person name="Tritt A."/>
            <person name="Yoshinaga Y."/>
            <person name="Zwiers L.-H."/>
            <person name="Turgeon B."/>
            <person name="Goodwin S."/>
            <person name="Spatafora J."/>
            <person name="Crous P."/>
            <person name="Grigoriev I."/>
        </authorList>
    </citation>
    <scope>NUCLEOTIDE SEQUENCE</scope>
    <source>
        <strain evidence="14">CBS 121167</strain>
    </source>
</reference>
<keyword evidence="7 9" id="KW-1015">Disulfide bond</keyword>
<keyword evidence="9" id="KW-0479">Metal-binding</keyword>